<feature type="transmembrane region" description="Helical" evidence="1">
    <location>
        <begin position="139"/>
        <end position="159"/>
    </location>
</feature>
<feature type="transmembrane region" description="Helical" evidence="1">
    <location>
        <begin position="282"/>
        <end position="305"/>
    </location>
</feature>
<dbReference type="Proteomes" id="UP000030418">
    <property type="component" value="Unassembled WGS sequence"/>
</dbReference>
<comment type="caution">
    <text evidence="2">The sequence shown here is derived from an EMBL/GenBank/DDBJ whole genome shotgun (WGS) entry which is preliminary data.</text>
</comment>
<accession>A0A0A2XVT4</accession>
<keyword evidence="3" id="KW-1185">Reference proteome</keyword>
<evidence type="ECO:0000256" key="1">
    <source>
        <dbReference type="SAM" id="Phobius"/>
    </source>
</evidence>
<feature type="transmembrane region" description="Helical" evidence="1">
    <location>
        <begin position="78"/>
        <end position="102"/>
    </location>
</feature>
<sequence>MKTQFWKKGDWAAFFGLFSNNLTNLLTMIALLTLVVGIPSEIVFGRVVPAFGLAVLCASICYVIFAKILAKQSNRSDVVALPSGPSAPSIFTVTFLVLLPVYQQTQDYELALKIGLVWGFVEGFILFVGSFMGDWLRKAVPRTVLLSCLAGLGLLLLAMNPMLQAFHTPLVSFVVLVLIFINWFGRSPIFKQVPTGLLLLIVGTTLAWLFGLQDPSKIGQALHSAGFNPPKLHLSSFIEGLSIAAPYLASAVPLALANYVFDLENIESAHAAGDPYPTRRVMIANGCSTMFGALMGNPFPVTVYVGHTAYKEMGAGIGYTLATGIVMFLVCLLGLGGFLLSLIPMAAIAPILIFIGIVTANQVVRETPKLEVPVIFVCLFPWIGAWALTTVNNTLKSVGTNANQLGWSILEKSGVDFTGLFHLGSGAPLSSLLWGCIAIFAITNQPTKGAISAGLAAILAFFGIIHQAHPVIGGDSPTIFLISYIMIAGLFILKYLLDRREQPIAN</sequence>
<feature type="transmembrane region" description="Helical" evidence="1">
    <location>
        <begin position="449"/>
        <end position="466"/>
    </location>
</feature>
<keyword evidence="1" id="KW-0812">Transmembrane</keyword>
<dbReference type="PANTHER" id="PTHR31610">
    <property type="entry name" value="SLR0360 PROTEIN"/>
    <property type="match status" value="1"/>
</dbReference>
<proteinExistence type="predicted"/>
<keyword evidence="1" id="KW-1133">Transmembrane helix</keyword>
<feature type="transmembrane region" description="Helical" evidence="1">
    <location>
        <begin position="325"/>
        <end position="358"/>
    </location>
</feature>
<dbReference type="PANTHER" id="PTHR31610:SF0">
    <property type="entry name" value="SLC26A_SULP TRANSPORTER DOMAIN-CONTAINING PROTEIN"/>
    <property type="match status" value="1"/>
</dbReference>
<feature type="transmembrane region" description="Helical" evidence="1">
    <location>
        <begin position="420"/>
        <end position="442"/>
    </location>
</feature>
<dbReference type="AlphaFoldDB" id="A0A0A2XVT4"/>
<feature type="transmembrane region" description="Helical" evidence="1">
    <location>
        <begin position="196"/>
        <end position="212"/>
    </location>
</feature>
<feature type="transmembrane region" description="Helical" evidence="1">
    <location>
        <begin position="44"/>
        <end position="66"/>
    </location>
</feature>
<feature type="transmembrane region" description="Helical" evidence="1">
    <location>
        <begin position="165"/>
        <end position="184"/>
    </location>
</feature>
<feature type="transmembrane region" description="Helical" evidence="1">
    <location>
        <begin position="12"/>
        <end position="38"/>
    </location>
</feature>
<name>A0A0A2XVT4_9PAST</name>
<dbReference type="GeneID" id="66257300"/>
<feature type="transmembrane region" description="Helical" evidence="1">
    <location>
        <begin position="478"/>
        <end position="497"/>
    </location>
</feature>
<keyword evidence="1" id="KW-0472">Membrane</keyword>
<dbReference type="EMBL" id="JPXY01000004">
    <property type="protein sequence ID" value="KGQ34555.1"/>
    <property type="molecule type" value="Genomic_DNA"/>
</dbReference>
<organism evidence="2 3">
    <name type="scientific">Gallibacterium genomosp. 2</name>
    <dbReference type="NCBI Taxonomy" id="155517"/>
    <lineage>
        <taxon>Bacteria</taxon>
        <taxon>Pseudomonadati</taxon>
        <taxon>Pseudomonadota</taxon>
        <taxon>Gammaproteobacteria</taxon>
        <taxon>Pasteurellales</taxon>
        <taxon>Pasteurellaceae</taxon>
        <taxon>Gallibacterium</taxon>
    </lineage>
</organism>
<feature type="transmembrane region" description="Helical" evidence="1">
    <location>
        <begin position="370"/>
        <end position="388"/>
    </location>
</feature>
<protein>
    <submittedName>
        <fullName evidence="2">Xanthine permease</fullName>
    </submittedName>
</protein>
<evidence type="ECO:0000313" key="3">
    <source>
        <dbReference type="Proteomes" id="UP000030418"/>
    </source>
</evidence>
<reference evidence="2 3" key="1">
    <citation type="submission" date="2014-08" db="EMBL/GenBank/DDBJ databases">
        <title>Chaperone-usher fimbriae in a diverse selection of Gallibacterium genomes.</title>
        <authorList>
            <person name="Kudirkiene E."/>
            <person name="Bager R.J."/>
            <person name="Johnson T.J."/>
            <person name="Bojesen A.M."/>
        </authorList>
    </citation>
    <scope>NUCLEOTIDE SEQUENCE [LARGE SCALE GENOMIC DNA]</scope>
    <source>
        <strain evidence="2 3">CCM5976</strain>
    </source>
</reference>
<evidence type="ECO:0000313" key="2">
    <source>
        <dbReference type="EMBL" id="KGQ34555.1"/>
    </source>
</evidence>
<dbReference type="RefSeq" id="WP_035687892.1">
    <property type="nucleotide sequence ID" value="NZ_JPXY01000004.1"/>
</dbReference>
<gene>
    <name evidence="2" type="ORF">P375_00590</name>
</gene>
<feature type="transmembrane region" description="Helical" evidence="1">
    <location>
        <begin position="114"/>
        <end position="132"/>
    </location>
</feature>